<reference evidence="6 7" key="1">
    <citation type="submission" date="2020-11" db="EMBL/GenBank/DDBJ databases">
        <title>Draft Genome Sequence and Secondary Metabolite Biosynthetic Potential of the Lysobacter niastensis Type strain DSM 18481.</title>
        <authorList>
            <person name="Turrini P."/>
            <person name="Artuso I."/>
            <person name="Tescari M."/>
            <person name="Lugli G.A."/>
            <person name="Frangipani E."/>
            <person name="Ventura M."/>
            <person name="Visca P."/>
        </authorList>
    </citation>
    <scope>NUCLEOTIDE SEQUENCE [LARGE SCALE GENOMIC DNA]</scope>
    <source>
        <strain evidence="6 7">DSM 18481</strain>
    </source>
</reference>
<protein>
    <submittedName>
        <fullName evidence="6">Isoprenylcysteine carboxylmethyltransferase family protein</fullName>
    </submittedName>
</protein>
<organism evidence="6 7">
    <name type="scientific">Lysobacter niastensis</name>
    <dbReference type="NCBI Taxonomy" id="380629"/>
    <lineage>
        <taxon>Bacteria</taxon>
        <taxon>Pseudomonadati</taxon>
        <taxon>Pseudomonadota</taxon>
        <taxon>Gammaproteobacteria</taxon>
        <taxon>Lysobacterales</taxon>
        <taxon>Lysobacteraceae</taxon>
        <taxon>Lysobacter</taxon>
    </lineage>
</organism>
<dbReference type="PANTHER" id="PTHR43847:SF1">
    <property type="entry name" value="BLL3993 PROTEIN"/>
    <property type="match status" value="1"/>
</dbReference>
<proteinExistence type="predicted"/>
<comment type="subcellular location">
    <subcellularLocation>
        <location evidence="1">Membrane</location>
        <topology evidence="1">Multi-pass membrane protein</topology>
    </subcellularLocation>
</comment>
<keyword evidence="7" id="KW-1185">Reference proteome</keyword>
<dbReference type="InterPro" id="IPR007269">
    <property type="entry name" value="ICMT_MeTrfase"/>
</dbReference>
<dbReference type="Proteomes" id="UP001429984">
    <property type="component" value="Unassembled WGS sequence"/>
</dbReference>
<feature type="transmembrane region" description="Helical" evidence="5">
    <location>
        <begin position="144"/>
        <end position="160"/>
    </location>
</feature>
<evidence type="ECO:0000256" key="3">
    <source>
        <dbReference type="ARBA" id="ARBA00022989"/>
    </source>
</evidence>
<dbReference type="PANTHER" id="PTHR43847">
    <property type="entry name" value="BLL3993 PROTEIN"/>
    <property type="match status" value="1"/>
</dbReference>
<evidence type="ECO:0000313" key="6">
    <source>
        <dbReference type="EMBL" id="MBF6024883.1"/>
    </source>
</evidence>
<evidence type="ECO:0000256" key="2">
    <source>
        <dbReference type="ARBA" id="ARBA00022692"/>
    </source>
</evidence>
<feature type="transmembrane region" description="Helical" evidence="5">
    <location>
        <begin position="6"/>
        <end position="28"/>
    </location>
</feature>
<accession>A0ABS0B791</accession>
<dbReference type="Gene3D" id="1.20.120.1630">
    <property type="match status" value="1"/>
</dbReference>
<sequence>MSPTIPGYGLWGLAIINAAFFIFFAWSFYKPLNGRDWRNLGLFSAFIVALFAEMYGFPLTLFLLSGWLSSKFPEVNWLSHDAGHLFEMMFGWKVNPHFGPFHIASFVLIAWGFWVLAEAWPVLYQAQREDRVAREGIYARIRHPQYVGFFLIMTGFLLQWPTLPTLAMYPILVWVYARLSITEERESLRRFGDAYARYMTEVPRFVPHRRRPADNAGAAL</sequence>
<evidence type="ECO:0000256" key="4">
    <source>
        <dbReference type="ARBA" id="ARBA00023136"/>
    </source>
</evidence>
<dbReference type="InterPro" id="IPR052527">
    <property type="entry name" value="Metal_cation-efflux_comp"/>
</dbReference>
<evidence type="ECO:0000256" key="5">
    <source>
        <dbReference type="SAM" id="Phobius"/>
    </source>
</evidence>
<comment type="caution">
    <text evidence="6">The sequence shown here is derived from an EMBL/GenBank/DDBJ whole genome shotgun (WGS) entry which is preliminary data.</text>
</comment>
<evidence type="ECO:0000313" key="7">
    <source>
        <dbReference type="Proteomes" id="UP001429984"/>
    </source>
</evidence>
<keyword evidence="2 5" id="KW-0812">Transmembrane</keyword>
<dbReference type="RefSeq" id="WP_194931462.1">
    <property type="nucleotide sequence ID" value="NZ_JADLZT010000006.1"/>
</dbReference>
<gene>
    <name evidence="6" type="ORF">IU514_12685</name>
</gene>
<evidence type="ECO:0000256" key="1">
    <source>
        <dbReference type="ARBA" id="ARBA00004141"/>
    </source>
</evidence>
<keyword evidence="4 5" id="KW-0472">Membrane</keyword>
<keyword evidence="3 5" id="KW-1133">Transmembrane helix</keyword>
<feature type="transmembrane region" description="Helical" evidence="5">
    <location>
        <begin position="40"/>
        <end position="68"/>
    </location>
</feature>
<dbReference type="Pfam" id="PF04140">
    <property type="entry name" value="ICMT"/>
    <property type="match status" value="1"/>
</dbReference>
<name>A0ABS0B791_9GAMM</name>
<dbReference type="EMBL" id="JADLZT010000006">
    <property type="protein sequence ID" value="MBF6024883.1"/>
    <property type="molecule type" value="Genomic_DNA"/>
</dbReference>
<feature type="transmembrane region" description="Helical" evidence="5">
    <location>
        <begin position="101"/>
        <end position="123"/>
    </location>
</feature>